<gene>
    <name evidence="2" type="ORF">SDC9_110150</name>
</gene>
<comment type="caution">
    <text evidence="2">The sequence shown here is derived from an EMBL/GenBank/DDBJ whole genome shotgun (WGS) entry which is preliminary data.</text>
</comment>
<dbReference type="InterPro" id="IPR036113">
    <property type="entry name" value="Asp/Glu-ADT_sf_sub_c"/>
</dbReference>
<dbReference type="SUPFAM" id="SSF141000">
    <property type="entry name" value="Glu-tRNAGln amidotransferase C subunit"/>
    <property type="match status" value="1"/>
</dbReference>
<dbReference type="InterPro" id="IPR003837">
    <property type="entry name" value="GatC"/>
</dbReference>
<evidence type="ECO:0000256" key="1">
    <source>
        <dbReference type="SAM" id="Coils"/>
    </source>
</evidence>
<evidence type="ECO:0008006" key="3">
    <source>
        <dbReference type="Google" id="ProtNLM"/>
    </source>
</evidence>
<dbReference type="Pfam" id="PF02686">
    <property type="entry name" value="GatC"/>
    <property type="match status" value="1"/>
</dbReference>
<organism evidence="2">
    <name type="scientific">bioreactor metagenome</name>
    <dbReference type="NCBI Taxonomy" id="1076179"/>
    <lineage>
        <taxon>unclassified sequences</taxon>
        <taxon>metagenomes</taxon>
        <taxon>ecological metagenomes</taxon>
    </lineage>
</organism>
<keyword evidence="1" id="KW-0175">Coiled coil</keyword>
<dbReference type="GO" id="GO:0006450">
    <property type="term" value="P:regulation of translational fidelity"/>
    <property type="evidence" value="ECO:0007669"/>
    <property type="project" value="InterPro"/>
</dbReference>
<accession>A0A645BCT1</accession>
<name>A0A645BCT1_9ZZZZ</name>
<proteinExistence type="predicted"/>
<dbReference type="EMBL" id="VSSQ01019312">
    <property type="protein sequence ID" value="MPM63270.1"/>
    <property type="molecule type" value="Genomic_DNA"/>
</dbReference>
<protein>
    <recommendedName>
        <fullName evidence="3">Aspartyl/glutamyl-tRNA(Asn/Gln) amidotransferase subunit C</fullName>
    </recommendedName>
</protein>
<feature type="coiled-coil region" evidence="1">
    <location>
        <begin position="16"/>
        <end position="43"/>
    </location>
</feature>
<reference evidence="2" key="1">
    <citation type="submission" date="2019-08" db="EMBL/GenBank/DDBJ databases">
        <authorList>
            <person name="Kucharzyk K."/>
            <person name="Murdoch R.W."/>
            <person name="Higgins S."/>
            <person name="Loffler F."/>
        </authorList>
    </citation>
    <scope>NUCLEOTIDE SEQUENCE</scope>
</reference>
<evidence type="ECO:0000313" key="2">
    <source>
        <dbReference type="EMBL" id="MPM63270.1"/>
    </source>
</evidence>
<sequence>MSDQITPEVFDHLVDLAALELSADQAEYLRKQLNNQLKSIQELAAIPMDADVPISLHGVPYNAPESSQPREDEWLPYSDVKEILSQAPQLEDGYIVVPDIPHTTLK</sequence>
<dbReference type="AlphaFoldDB" id="A0A645BCT1"/>